<gene>
    <name evidence="1" type="ORF">BaRGS_00013502</name>
</gene>
<evidence type="ECO:0000313" key="1">
    <source>
        <dbReference type="EMBL" id="KAK7495320.1"/>
    </source>
</evidence>
<dbReference type="Proteomes" id="UP001519460">
    <property type="component" value="Unassembled WGS sequence"/>
</dbReference>
<evidence type="ECO:0000313" key="2">
    <source>
        <dbReference type="Proteomes" id="UP001519460"/>
    </source>
</evidence>
<reference evidence="1 2" key="1">
    <citation type="journal article" date="2023" name="Sci. Data">
        <title>Genome assembly of the Korean intertidal mud-creeper Batillaria attramentaria.</title>
        <authorList>
            <person name="Patra A.K."/>
            <person name="Ho P.T."/>
            <person name="Jun S."/>
            <person name="Lee S.J."/>
            <person name="Kim Y."/>
            <person name="Won Y.J."/>
        </authorList>
    </citation>
    <scope>NUCLEOTIDE SEQUENCE [LARGE SCALE GENOMIC DNA]</scope>
    <source>
        <strain evidence="1">Wonlab-2016</strain>
    </source>
</reference>
<organism evidence="1 2">
    <name type="scientific">Batillaria attramentaria</name>
    <dbReference type="NCBI Taxonomy" id="370345"/>
    <lineage>
        <taxon>Eukaryota</taxon>
        <taxon>Metazoa</taxon>
        <taxon>Spiralia</taxon>
        <taxon>Lophotrochozoa</taxon>
        <taxon>Mollusca</taxon>
        <taxon>Gastropoda</taxon>
        <taxon>Caenogastropoda</taxon>
        <taxon>Sorbeoconcha</taxon>
        <taxon>Cerithioidea</taxon>
        <taxon>Batillariidae</taxon>
        <taxon>Batillaria</taxon>
    </lineage>
</organism>
<protein>
    <submittedName>
        <fullName evidence="1">Uncharacterized protein</fullName>
    </submittedName>
</protein>
<feature type="non-terminal residue" evidence="1">
    <location>
        <position position="1"/>
    </location>
</feature>
<dbReference type="EMBL" id="JACVVK020000076">
    <property type="protein sequence ID" value="KAK7495320.1"/>
    <property type="molecule type" value="Genomic_DNA"/>
</dbReference>
<proteinExistence type="predicted"/>
<dbReference type="AlphaFoldDB" id="A0ABD0L7K3"/>
<comment type="caution">
    <text evidence="1">The sequence shown here is derived from an EMBL/GenBank/DDBJ whole genome shotgun (WGS) entry which is preliminary data.</text>
</comment>
<sequence length="93" mass="10892">RRLEIVGTEHQVRHVCVIKVTVAMEDVGHQFRLQTNNDRKTTHVHRGQTMERKVLSDMTPADGNTCNEVLVRTHWVYDPLLVYGSRTRRHDDM</sequence>
<accession>A0ABD0L7K3</accession>
<keyword evidence="2" id="KW-1185">Reference proteome</keyword>
<name>A0ABD0L7K3_9CAEN</name>